<evidence type="ECO:0000256" key="1">
    <source>
        <dbReference type="ARBA" id="ARBA00023115"/>
    </source>
</evidence>
<evidence type="ECO:0000313" key="2">
    <source>
        <dbReference type="EMBL" id="GIH16480.1"/>
    </source>
</evidence>
<evidence type="ECO:0008006" key="4">
    <source>
        <dbReference type="Google" id="ProtNLM"/>
    </source>
</evidence>
<proteinExistence type="predicted"/>
<dbReference type="NCBIfam" id="NF037959">
    <property type="entry name" value="MFS_SpdSyn"/>
    <property type="match status" value="1"/>
</dbReference>
<dbReference type="RefSeq" id="WP_203920048.1">
    <property type="nucleotide sequence ID" value="NZ_BONZ01000043.1"/>
</dbReference>
<dbReference type="CDD" id="cd02440">
    <property type="entry name" value="AdoMet_MTases"/>
    <property type="match status" value="1"/>
</dbReference>
<dbReference type="EMBL" id="BONZ01000043">
    <property type="protein sequence ID" value="GIH16480.1"/>
    <property type="molecule type" value="Genomic_DNA"/>
</dbReference>
<dbReference type="PANTHER" id="PTHR43317">
    <property type="entry name" value="THERMOSPERMINE SYNTHASE ACAULIS5"/>
    <property type="match status" value="1"/>
</dbReference>
<accession>A0A8J3VRQ6</accession>
<reference evidence="2" key="1">
    <citation type="submission" date="2021-01" db="EMBL/GenBank/DDBJ databases">
        <title>Whole genome shotgun sequence of Rugosimonospora africana NBRC 104875.</title>
        <authorList>
            <person name="Komaki H."/>
            <person name="Tamura T."/>
        </authorList>
    </citation>
    <scope>NUCLEOTIDE SEQUENCE</scope>
    <source>
        <strain evidence="2">NBRC 104875</strain>
    </source>
</reference>
<keyword evidence="1" id="KW-0620">Polyamine biosynthesis</keyword>
<comment type="caution">
    <text evidence="2">The sequence shown here is derived from an EMBL/GenBank/DDBJ whole genome shotgun (WGS) entry which is preliminary data.</text>
</comment>
<name>A0A8J3VRQ6_9ACTN</name>
<organism evidence="2 3">
    <name type="scientific">Rugosimonospora africana</name>
    <dbReference type="NCBI Taxonomy" id="556532"/>
    <lineage>
        <taxon>Bacteria</taxon>
        <taxon>Bacillati</taxon>
        <taxon>Actinomycetota</taxon>
        <taxon>Actinomycetes</taxon>
        <taxon>Micromonosporales</taxon>
        <taxon>Micromonosporaceae</taxon>
        <taxon>Rugosimonospora</taxon>
    </lineage>
</organism>
<gene>
    <name evidence="2" type="ORF">Raf01_46520</name>
</gene>
<keyword evidence="3" id="KW-1185">Reference proteome</keyword>
<dbReference type="Proteomes" id="UP000642748">
    <property type="component" value="Unassembled WGS sequence"/>
</dbReference>
<dbReference type="SUPFAM" id="SSF53335">
    <property type="entry name" value="S-adenosyl-L-methionine-dependent methyltransferases"/>
    <property type="match status" value="1"/>
</dbReference>
<sequence length="280" mass="29435">MGRRGAAGISEQVDFGTAELVPDGDRPGGWTLLIDGVQHSYVDAEDPRYLEFEYVRRLASVVDVAALPGKPLRVLHLGGGALTLPRYVAATRPGSVQRAVERDGALTALVRRVLPLPRGADLRVRVADAREAVEGSGPARHDLVVADVYGGTQMPARFASVEFAEAVCRVLRPGGWYAVNLADAAPLAFSRGQVATLRAVFDDVCLMAEPGVLRGRRFGNLVLVAGAGLPVAALARSAATEAFPARLLHGADLDRFSSGAQPVTDATAVASPAPPRDLFG</sequence>
<dbReference type="Gene3D" id="3.40.50.150">
    <property type="entry name" value="Vaccinia Virus protein VP39"/>
    <property type="match status" value="1"/>
</dbReference>
<evidence type="ECO:0000313" key="3">
    <source>
        <dbReference type="Proteomes" id="UP000642748"/>
    </source>
</evidence>
<protein>
    <recommendedName>
        <fullName evidence="4">Spermine synthase</fullName>
    </recommendedName>
</protein>
<dbReference type="PANTHER" id="PTHR43317:SF1">
    <property type="entry name" value="THERMOSPERMINE SYNTHASE ACAULIS5"/>
    <property type="match status" value="1"/>
</dbReference>
<dbReference type="GO" id="GO:0006596">
    <property type="term" value="P:polyamine biosynthetic process"/>
    <property type="evidence" value="ECO:0007669"/>
    <property type="project" value="UniProtKB-KW"/>
</dbReference>
<dbReference type="AlphaFoldDB" id="A0A8J3VRQ6"/>
<dbReference type="InterPro" id="IPR029063">
    <property type="entry name" value="SAM-dependent_MTases_sf"/>
</dbReference>